<comment type="subcellular location">
    <subcellularLocation>
        <location evidence="1">Cell envelope</location>
    </subcellularLocation>
</comment>
<evidence type="ECO:0000259" key="7">
    <source>
        <dbReference type="PROSITE" id="PS50983"/>
    </source>
</evidence>
<name>A0ABX3KPV5_SALCS</name>
<evidence type="ECO:0000313" key="9">
    <source>
        <dbReference type="Proteomes" id="UP000189431"/>
    </source>
</evidence>
<protein>
    <submittedName>
        <fullName evidence="8">Iron-hydroxamate ABC transporter substrate-binding protein</fullName>
    </submittedName>
</protein>
<keyword evidence="4" id="KW-0410">Iron transport</keyword>
<dbReference type="Pfam" id="PF01497">
    <property type="entry name" value="Peripla_BP_2"/>
    <property type="match status" value="1"/>
</dbReference>
<evidence type="ECO:0000256" key="1">
    <source>
        <dbReference type="ARBA" id="ARBA00004196"/>
    </source>
</evidence>
<keyword evidence="4" id="KW-0406">Ion transport</keyword>
<dbReference type="Gene3D" id="3.40.50.1980">
    <property type="entry name" value="Nitrogenase molybdenum iron protein domain"/>
    <property type="match status" value="2"/>
</dbReference>
<dbReference type="CDD" id="cd01146">
    <property type="entry name" value="FhuD"/>
    <property type="match status" value="1"/>
</dbReference>
<accession>A0ABX3KPV5</accession>
<dbReference type="EMBL" id="MUFR01000023">
    <property type="protein sequence ID" value="OOF33741.1"/>
    <property type="molecule type" value="Genomic_DNA"/>
</dbReference>
<keyword evidence="5 6" id="KW-0732">Signal</keyword>
<feature type="chain" id="PRO_5046876527" evidence="6">
    <location>
        <begin position="27"/>
        <end position="309"/>
    </location>
</feature>
<dbReference type="Proteomes" id="UP000189431">
    <property type="component" value="Unassembled WGS sequence"/>
</dbReference>
<sequence>MCLISSVKSSFVLFGLVISCLSSAWAEVQVSDSVGQHTLPAVPKRAAVLDWNLLEQVMELGVTPVAITDADAYRDWVVKPAIPATAQNVGTRGEPNLEKIAALKPDIILISATQRDLKSRLEQIAPVLLYTNFTKDDDQAVVAIEQFRQLAQLFDKQALAEQKLTRMQQRFSQLSAKLKAHFGGSLPQTLVMRFADTKSTFIYTEDSMIDYVLRQLGMKQAMVEPAAQWGIVHKPITDLRVIHQGYVLYIEPFNEEKKLKKSVLWKALPFVRTHRVNSVDSVWSYGGAMSLQYAAEAITASLLEMEPKS</sequence>
<keyword evidence="9" id="KW-1185">Reference proteome</keyword>
<evidence type="ECO:0000256" key="6">
    <source>
        <dbReference type="SAM" id="SignalP"/>
    </source>
</evidence>
<dbReference type="PROSITE" id="PS50983">
    <property type="entry name" value="FE_B12_PBP"/>
    <property type="match status" value="1"/>
</dbReference>
<keyword evidence="4" id="KW-0408">Iron</keyword>
<keyword evidence="3" id="KW-0813">Transport</keyword>
<evidence type="ECO:0000256" key="2">
    <source>
        <dbReference type="ARBA" id="ARBA00008814"/>
    </source>
</evidence>
<proteinExistence type="inferred from homology"/>
<evidence type="ECO:0000313" key="8">
    <source>
        <dbReference type="EMBL" id="OOF33741.1"/>
    </source>
</evidence>
<dbReference type="SUPFAM" id="SSF53807">
    <property type="entry name" value="Helical backbone' metal receptor"/>
    <property type="match status" value="1"/>
</dbReference>
<dbReference type="PANTHER" id="PTHR30532:SF1">
    <property type="entry name" value="IRON(3+)-HYDROXAMATE-BINDING PROTEIN FHUD"/>
    <property type="match status" value="1"/>
</dbReference>
<dbReference type="RefSeq" id="WP_077669646.1">
    <property type="nucleotide sequence ID" value="NZ_MUFR01000023.1"/>
</dbReference>
<dbReference type="InterPro" id="IPR051313">
    <property type="entry name" value="Bact_iron-sidero_bind"/>
</dbReference>
<dbReference type="PRINTS" id="PR01715">
    <property type="entry name" value="FERRIBNDNGPP"/>
</dbReference>
<comment type="caution">
    <text evidence="8">The sequence shown here is derived from an EMBL/GenBank/DDBJ whole genome shotgun (WGS) entry which is preliminary data.</text>
</comment>
<feature type="domain" description="Fe/B12 periplasmic-binding" evidence="7">
    <location>
        <begin position="45"/>
        <end position="306"/>
    </location>
</feature>
<reference evidence="9" key="1">
    <citation type="submission" date="2017-01" db="EMBL/GenBank/DDBJ databases">
        <title>Draft genome of the species Salinivibrio costicola subsp. alcaliphilus.</title>
        <authorList>
            <person name="Lopez-Hermoso C."/>
            <person name="De La Haba R."/>
            <person name="Sanchez-Porro C."/>
            <person name="Ventosa A."/>
        </authorList>
    </citation>
    <scope>NUCLEOTIDE SEQUENCE [LARGE SCALE GENOMIC DNA]</scope>
    <source>
        <strain evidence="9">CBH448</strain>
    </source>
</reference>
<evidence type="ECO:0000256" key="3">
    <source>
        <dbReference type="ARBA" id="ARBA00022448"/>
    </source>
</evidence>
<gene>
    <name evidence="8" type="ORF">BZJ21_09385</name>
</gene>
<organism evidence="8 9">
    <name type="scientific">Salinivibrio costicola subsp. alcaliphilus</name>
    <dbReference type="NCBI Taxonomy" id="272773"/>
    <lineage>
        <taxon>Bacteria</taxon>
        <taxon>Pseudomonadati</taxon>
        <taxon>Pseudomonadota</taxon>
        <taxon>Gammaproteobacteria</taxon>
        <taxon>Vibrionales</taxon>
        <taxon>Vibrionaceae</taxon>
        <taxon>Salinivibrio</taxon>
    </lineage>
</organism>
<comment type="similarity">
    <text evidence="2">Belongs to the bacterial solute-binding protein 8 family.</text>
</comment>
<feature type="signal peptide" evidence="6">
    <location>
        <begin position="1"/>
        <end position="26"/>
    </location>
</feature>
<dbReference type="PANTHER" id="PTHR30532">
    <property type="entry name" value="IRON III DICITRATE-BINDING PERIPLASMIC PROTEIN"/>
    <property type="match status" value="1"/>
</dbReference>
<evidence type="ECO:0000256" key="4">
    <source>
        <dbReference type="ARBA" id="ARBA00022496"/>
    </source>
</evidence>
<dbReference type="InterPro" id="IPR002491">
    <property type="entry name" value="ABC_transptr_periplasmic_BD"/>
</dbReference>
<evidence type="ECO:0000256" key="5">
    <source>
        <dbReference type="ARBA" id="ARBA00022729"/>
    </source>
</evidence>